<protein>
    <submittedName>
        <fullName evidence="1">Uncharacterized protein</fullName>
    </submittedName>
</protein>
<evidence type="ECO:0000313" key="1">
    <source>
        <dbReference type="EMBL" id="KAG0657227.1"/>
    </source>
</evidence>
<dbReference type="AlphaFoldDB" id="A0A9P6VWT1"/>
<reference evidence="1 2" key="1">
    <citation type="submission" date="2020-11" db="EMBL/GenBank/DDBJ databases">
        <title>Kefir isolates.</title>
        <authorList>
            <person name="Marcisauskas S."/>
            <person name="Kim Y."/>
            <person name="Blasche S."/>
        </authorList>
    </citation>
    <scope>NUCLEOTIDE SEQUENCE [LARGE SCALE GENOMIC DNA]</scope>
    <source>
        <strain evidence="1 2">KR</strain>
    </source>
</reference>
<comment type="caution">
    <text evidence="1">The sequence shown here is derived from an EMBL/GenBank/DDBJ whole genome shotgun (WGS) entry which is preliminary data.</text>
</comment>
<evidence type="ECO:0000313" key="2">
    <source>
        <dbReference type="Proteomes" id="UP000777482"/>
    </source>
</evidence>
<accession>A0A9P6VWT1</accession>
<keyword evidence="2" id="KW-1185">Reference proteome</keyword>
<name>A0A9P6VWT1_RHOMI</name>
<proteinExistence type="predicted"/>
<dbReference type="EMBL" id="PUHQ01000084">
    <property type="protein sequence ID" value="KAG0657227.1"/>
    <property type="molecule type" value="Genomic_DNA"/>
</dbReference>
<organism evidence="1 2">
    <name type="scientific">Rhodotorula mucilaginosa</name>
    <name type="common">Yeast</name>
    <name type="synonym">Rhodotorula rubra</name>
    <dbReference type="NCBI Taxonomy" id="5537"/>
    <lineage>
        <taxon>Eukaryota</taxon>
        <taxon>Fungi</taxon>
        <taxon>Dikarya</taxon>
        <taxon>Basidiomycota</taxon>
        <taxon>Pucciniomycotina</taxon>
        <taxon>Microbotryomycetes</taxon>
        <taxon>Sporidiobolales</taxon>
        <taxon>Sporidiobolaceae</taxon>
        <taxon>Rhodotorula</taxon>
    </lineage>
</organism>
<gene>
    <name evidence="1" type="ORF">C6P46_006620</name>
</gene>
<dbReference type="Proteomes" id="UP000777482">
    <property type="component" value="Unassembled WGS sequence"/>
</dbReference>
<sequence length="470" mass="52040">MRTHLRRQAAPAPGRRVRPFPTLASLLYPQSFGLDMSEVHAHHVSPPPQPEWRVYSFHQHGKPVLIFSTQSTLHFPGNTQLDLGAKGDKSWDAGPWEAFYDALGCELADFAKLLQDTLTELMRLTVGSMEEQTARGVPRELRLEPYRLEYFCVRAVGIHGEQVAPDEISPDGCARASKSIRGQAGSLSHSFWARADSAVTPCFHSQHLGFHSDMSSLQYSPVAPASDPQPKWHVYGINKANLLVILDIGGYDAYVALLQATLQKLVECTVGNDNQAPARGAAHASRPRPYKLSAFYIVPPDMAKGYTLRTILPAVKYPAKPVPIHSDGYEDGKWQYALDESLPAQSGNSKAGGQRFCAGPRFIKTLQRVRDNEGGLDYEAVWPTRYSEKACLETGGSLLLGRGAATGLGLDGTTWHDHQTGYFPPSLPKSAIWILNFKVGQAQQVLQSFHTRLEFTTKFPQLDWLKAYFV</sequence>